<feature type="compositionally biased region" description="Basic and acidic residues" evidence="1">
    <location>
        <begin position="1"/>
        <end position="24"/>
    </location>
</feature>
<sequence length="97" mass="10300">MRALRSSDADGRKECSATAGERRTGNNATRKGRRTGNNATRKGRRTGAMQRSGNDGRRTAAGRRRTSACRAQGRGGEDIRERTGGVHGAVRDGTGSV</sequence>
<feature type="compositionally biased region" description="Basic and acidic residues" evidence="1">
    <location>
        <begin position="75"/>
        <end position="84"/>
    </location>
</feature>
<evidence type="ECO:0000256" key="1">
    <source>
        <dbReference type="SAM" id="MobiDB-lite"/>
    </source>
</evidence>
<gene>
    <name evidence="2" type="ORF">CSSPTR1EN2_LOCUS5445</name>
</gene>
<protein>
    <submittedName>
        <fullName evidence="2">Uncharacterized protein</fullName>
    </submittedName>
</protein>
<proteinExistence type="predicted"/>
<dbReference type="Proteomes" id="UP001497512">
    <property type="component" value="Chromosome 13"/>
</dbReference>
<organism evidence="2 3">
    <name type="scientific">Sphagnum troendelagicum</name>
    <dbReference type="NCBI Taxonomy" id="128251"/>
    <lineage>
        <taxon>Eukaryota</taxon>
        <taxon>Viridiplantae</taxon>
        <taxon>Streptophyta</taxon>
        <taxon>Embryophyta</taxon>
        <taxon>Bryophyta</taxon>
        <taxon>Sphagnophytina</taxon>
        <taxon>Sphagnopsida</taxon>
        <taxon>Sphagnales</taxon>
        <taxon>Sphagnaceae</taxon>
        <taxon>Sphagnum</taxon>
    </lineage>
</organism>
<accession>A0ABP0TMP3</accession>
<evidence type="ECO:0000313" key="3">
    <source>
        <dbReference type="Proteomes" id="UP001497512"/>
    </source>
</evidence>
<feature type="region of interest" description="Disordered" evidence="1">
    <location>
        <begin position="1"/>
        <end position="97"/>
    </location>
</feature>
<dbReference type="EMBL" id="OZ019905">
    <property type="protein sequence ID" value="CAK9200514.1"/>
    <property type="molecule type" value="Genomic_DNA"/>
</dbReference>
<feature type="compositionally biased region" description="Polar residues" evidence="1">
    <location>
        <begin position="25"/>
        <end position="40"/>
    </location>
</feature>
<evidence type="ECO:0000313" key="2">
    <source>
        <dbReference type="EMBL" id="CAK9200514.1"/>
    </source>
</evidence>
<name>A0ABP0TMP3_9BRYO</name>
<keyword evidence="3" id="KW-1185">Reference proteome</keyword>
<reference evidence="2" key="1">
    <citation type="submission" date="2024-02" db="EMBL/GenBank/DDBJ databases">
        <authorList>
            <consortium name="ELIXIR-Norway"/>
            <consortium name="Elixir Norway"/>
        </authorList>
    </citation>
    <scope>NUCLEOTIDE SEQUENCE</scope>
</reference>